<keyword evidence="4 11" id="KW-0679">Respiratory chain</keyword>
<dbReference type="EMBL" id="LT671823">
    <property type="protein sequence ID" value="SHO77915.1"/>
    <property type="molecule type" value="Genomic_DNA"/>
</dbReference>
<evidence type="ECO:0000313" key="13">
    <source>
        <dbReference type="Proteomes" id="UP000186303"/>
    </source>
</evidence>
<dbReference type="Pfam" id="PF06212">
    <property type="entry name" value="GRIM-19"/>
    <property type="match status" value="1"/>
</dbReference>
<dbReference type="OMA" id="LLFGHWG"/>
<evidence type="ECO:0000256" key="2">
    <source>
        <dbReference type="ARBA" id="ARBA00007312"/>
    </source>
</evidence>
<keyword evidence="13" id="KW-1185">Reference proteome</keyword>
<keyword evidence="3 11" id="KW-0813">Transport</keyword>
<evidence type="ECO:0000256" key="5">
    <source>
        <dbReference type="ARBA" id="ARBA00022692"/>
    </source>
</evidence>
<accession>A0A1M8A646</accession>
<keyword evidence="9 11" id="KW-0496">Mitochondrion</keyword>
<feature type="transmembrane region" description="Helical" evidence="11">
    <location>
        <begin position="32"/>
        <end position="51"/>
    </location>
</feature>
<name>A0A1M8A646_MALS4</name>
<dbReference type="STRING" id="1230383.A0A1M8A646"/>
<dbReference type="VEuPathDB" id="FungiDB:MSYG_2257"/>
<dbReference type="PANTHER" id="PTHR12966">
    <property type="entry name" value="NADH DEHYDROGENASE UBIQUINONE 1 ALPHA SUBCOMPLEX SUBUNIT 13"/>
    <property type="match status" value="1"/>
</dbReference>
<proteinExistence type="inferred from homology"/>
<evidence type="ECO:0000256" key="1">
    <source>
        <dbReference type="ARBA" id="ARBA00004298"/>
    </source>
</evidence>
<dbReference type="InterPro" id="IPR009346">
    <property type="entry name" value="GRIM-19"/>
</dbReference>
<dbReference type="PANTHER" id="PTHR12966:SF0">
    <property type="entry name" value="NADH DEHYDROGENASE [UBIQUINONE] 1 ALPHA SUBCOMPLEX SUBUNIT 13"/>
    <property type="match status" value="1"/>
</dbReference>
<evidence type="ECO:0000256" key="4">
    <source>
        <dbReference type="ARBA" id="ARBA00022660"/>
    </source>
</evidence>
<evidence type="ECO:0000256" key="7">
    <source>
        <dbReference type="ARBA" id="ARBA00022982"/>
    </source>
</evidence>
<organism evidence="12 13">
    <name type="scientific">Malassezia sympodialis (strain ATCC 42132)</name>
    <name type="common">Atopic eczema-associated yeast</name>
    <dbReference type="NCBI Taxonomy" id="1230383"/>
    <lineage>
        <taxon>Eukaryota</taxon>
        <taxon>Fungi</taxon>
        <taxon>Dikarya</taxon>
        <taxon>Basidiomycota</taxon>
        <taxon>Ustilaginomycotina</taxon>
        <taxon>Malasseziomycetes</taxon>
        <taxon>Malasseziales</taxon>
        <taxon>Malasseziaceae</taxon>
        <taxon>Malassezia</taxon>
    </lineage>
</organism>
<keyword evidence="7 11" id="KW-0249">Electron transport</keyword>
<protein>
    <recommendedName>
        <fullName evidence="11">NADH dehydrogenase [ubiquinone] 1 alpha subcomplex subunit 13</fullName>
    </recommendedName>
</protein>
<evidence type="ECO:0000256" key="8">
    <source>
        <dbReference type="ARBA" id="ARBA00022989"/>
    </source>
</evidence>
<evidence type="ECO:0000256" key="3">
    <source>
        <dbReference type="ARBA" id="ARBA00022448"/>
    </source>
</evidence>
<dbReference type="OrthoDB" id="3308at2759"/>
<gene>
    <name evidence="12" type="ORF">MSYG_2257</name>
</gene>
<dbReference type="GO" id="GO:0045271">
    <property type="term" value="C:respiratory chain complex I"/>
    <property type="evidence" value="ECO:0007669"/>
    <property type="project" value="UniProtKB-UniRule"/>
</dbReference>
<comment type="subcellular location">
    <subcellularLocation>
        <location evidence="1 11">Mitochondrion inner membrane</location>
        <topology evidence="1 11">Single-pass membrane protein</topology>
        <orientation evidence="1 11">Matrix side</orientation>
    </subcellularLocation>
</comment>
<keyword evidence="10 11" id="KW-0472">Membrane</keyword>
<evidence type="ECO:0000256" key="10">
    <source>
        <dbReference type="ARBA" id="ARBA00023136"/>
    </source>
</evidence>
<evidence type="ECO:0000256" key="9">
    <source>
        <dbReference type="ARBA" id="ARBA00023128"/>
    </source>
</evidence>
<dbReference type="GO" id="GO:0005743">
    <property type="term" value="C:mitochondrial inner membrane"/>
    <property type="evidence" value="ECO:0007669"/>
    <property type="project" value="UniProtKB-SubCell"/>
</dbReference>
<evidence type="ECO:0000313" key="12">
    <source>
        <dbReference type="EMBL" id="SHO77915.1"/>
    </source>
</evidence>
<sequence>MSEGITYKQDLPPQGGYAPIRYKRNMPVRGPSGVFLIFATVGISAFGFWRLGQGNIERRELARERAWSRIYLTPLLLAESDRDMFRRDRASVLRENLLMKDVPNWEAGKSVYNSKRYTPNNYVVM</sequence>
<dbReference type="AlphaFoldDB" id="A0A1M8A646"/>
<reference evidence="13" key="1">
    <citation type="journal article" date="2017" name="Nucleic Acids Res.">
        <title>Proteogenomics produces comprehensive and highly accurate protein-coding gene annotation in a complete genome assembly of Malassezia sympodialis.</title>
        <authorList>
            <person name="Zhu Y."/>
            <person name="Engstroem P.G."/>
            <person name="Tellgren-Roth C."/>
            <person name="Baudo C.D."/>
            <person name="Kennell J.C."/>
            <person name="Sun S."/>
            <person name="Billmyre R.B."/>
            <person name="Schroeder M.S."/>
            <person name="Andersson A."/>
            <person name="Holm T."/>
            <person name="Sigurgeirsson B."/>
            <person name="Wu G."/>
            <person name="Sankaranarayanan S.R."/>
            <person name="Siddharthan R."/>
            <person name="Sanyal K."/>
            <person name="Lundeberg J."/>
            <person name="Nystedt B."/>
            <person name="Boekhout T."/>
            <person name="Dawson T.L. Jr."/>
            <person name="Heitman J."/>
            <person name="Scheynius A."/>
            <person name="Lehtioe J."/>
        </authorList>
    </citation>
    <scope>NUCLEOTIDE SEQUENCE [LARGE SCALE GENOMIC DNA]</scope>
    <source>
        <strain evidence="13">ATCC 42132</strain>
    </source>
</reference>
<comment type="similarity">
    <text evidence="2 11">Belongs to the complex I NDUFA13 subunit family.</text>
</comment>
<dbReference type="Proteomes" id="UP000186303">
    <property type="component" value="Chromosome 3"/>
</dbReference>
<keyword evidence="5 11" id="KW-0812">Transmembrane</keyword>
<evidence type="ECO:0000256" key="11">
    <source>
        <dbReference type="RuleBase" id="RU368034"/>
    </source>
</evidence>
<keyword evidence="6 11" id="KW-0999">Mitochondrion inner membrane</keyword>
<keyword evidence="8 11" id="KW-1133">Transmembrane helix</keyword>
<evidence type="ECO:0000256" key="6">
    <source>
        <dbReference type="ARBA" id="ARBA00022792"/>
    </source>
</evidence>
<comment type="function">
    <text evidence="11">Complex I functions in the transfer of electrons from NADH to the respiratory chain. Accessory subunit of the mitochondrial membrane respiratory chain NADH dehydrogenase (Complex I), that is believed not to be involved in catalysis.</text>
</comment>